<dbReference type="GO" id="GO:0009733">
    <property type="term" value="P:response to auxin"/>
    <property type="evidence" value="ECO:0007669"/>
    <property type="project" value="InterPro"/>
</dbReference>
<protein>
    <submittedName>
        <fullName evidence="2">Uncharacterized protein</fullName>
    </submittedName>
</protein>
<dbReference type="Proteomes" id="UP001497516">
    <property type="component" value="Chromosome 3"/>
</dbReference>
<reference evidence="2 3" key="1">
    <citation type="submission" date="2024-04" db="EMBL/GenBank/DDBJ databases">
        <authorList>
            <person name="Fracassetti M."/>
        </authorList>
    </citation>
    <scope>NUCLEOTIDE SEQUENCE [LARGE SCALE GENOMIC DNA]</scope>
</reference>
<gene>
    <name evidence="2" type="ORF">LTRI10_LOCUS15807</name>
</gene>
<dbReference type="PANTHER" id="PTHR31374">
    <property type="entry name" value="AUXIN-INDUCED PROTEIN-LIKE-RELATED"/>
    <property type="match status" value="1"/>
</dbReference>
<comment type="similarity">
    <text evidence="1">Belongs to the ARG7 family.</text>
</comment>
<dbReference type="PANTHER" id="PTHR31374:SF139">
    <property type="entry name" value="OS02G0143300 PROTEIN"/>
    <property type="match status" value="1"/>
</dbReference>
<sequence>MQDGFHHLKPKDFLRLWLCMAPQHCMVVAGSNTIRNHQANESLLARGSRLSDDEAGGRSSSSLVPKGFIAVYVSPEQRRFVIPMTCLSMPEFVVLMDKVAEEVGFETVGGLHFPCEEEEFKEILMRCLRMHKMIAKGKRRRRSSSKVWNH</sequence>
<proteinExistence type="inferred from homology"/>
<dbReference type="InterPro" id="IPR003676">
    <property type="entry name" value="SAUR_fam"/>
</dbReference>
<organism evidence="2 3">
    <name type="scientific">Linum trigynum</name>
    <dbReference type="NCBI Taxonomy" id="586398"/>
    <lineage>
        <taxon>Eukaryota</taxon>
        <taxon>Viridiplantae</taxon>
        <taxon>Streptophyta</taxon>
        <taxon>Embryophyta</taxon>
        <taxon>Tracheophyta</taxon>
        <taxon>Spermatophyta</taxon>
        <taxon>Magnoliopsida</taxon>
        <taxon>eudicotyledons</taxon>
        <taxon>Gunneridae</taxon>
        <taxon>Pentapetalae</taxon>
        <taxon>rosids</taxon>
        <taxon>fabids</taxon>
        <taxon>Malpighiales</taxon>
        <taxon>Linaceae</taxon>
        <taxon>Linum</taxon>
    </lineage>
</organism>
<name>A0AAV2DJ64_9ROSI</name>
<evidence type="ECO:0000313" key="2">
    <source>
        <dbReference type="EMBL" id="CAL1373904.1"/>
    </source>
</evidence>
<dbReference type="AlphaFoldDB" id="A0AAV2DJ64"/>
<accession>A0AAV2DJ64</accession>
<evidence type="ECO:0000313" key="3">
    <source>
        <dbReference type="Proteomes" id="UP001497516"/>
    </source>
</evidence>
<evidence type="ECO:0000256" key="1">
    <source>
        <dbReference type="ARBA" id="ARBA00006974"/>
    </source>
</evidence>
<dbReference type="EMBL" id="OZ034816">
    <property type="protein sequence ID" value="CAL1373904.1"/>
    <property type="molecule type" value="Genomic_DNA"/>
</dbReference>
<dbReference type="Pfam" id="PF02519">
    <property type="entry name" value="Auxin_inducible"/>
    <property type="match status" value="1"/>
</dbReference>
<keyword evidence="3" id="KW-1185">Reference proteome</keyword>